<keyword evidence="10" id="KW-0472">Membrane</keyword>
<dbReference type="SMART" id="SM00563">
    <property type="entry name" value="PlsC"/>
    <property type="match status" value="1"/>
</dbReference>
<keyword evidence="10" id="KW-0812">Transmembrane</keyword>
<comment type="pathway">
    <text evidence="3">Lipid metabolism.</text>
</comment>
<comment type="catalytic activity">
    <reaction evidence="1 9">
        <text>a 1-acyl-sn-glycero-3-phosphate + an acyl-CoA = a 1,2-diacyl-sn-glycero-3-phosphate + CoA</text>
        <dbReference type="Rhea" id="RHEA:19709"/>
        <dbReference type="ChEBI" id="CHEBI:57287"/>
        <dbReference type="ChEBI" id="CHEBI:57970"/>
        <dbReference type="ChEBI" id="CHEBI:58342"/>
        <dbReference type="ChEBI" id="CHEBI:58608"/>
        <dbReference type="EC" id="2.3.1.51"/>
    </reaction>
</comment>
<comment type="caution">
    <text evidence="12">The sequence shown here is derived from an EMBL/GenBank/DDBJ whole genome shotgun (WGS) entry which is preliminary data.</text>
</comment>
<keyword evidence="13" id="KW-1185">Reference proteome</keyword>
<comment type="pathway">
    <text evidence="2">Phospholipid metabolism; CDP-diacylglycerol biosynthesis; CDP-diacylglycerol from sn-glycerol 3-phosphate: step 2/3.</text>
</comment>
<dbReference type="RefSeq" id="WP_345014448.1">
    <property type="nucleotide sequence ID" value="NZ_BAABFC010000024.1"/>
</dbReference>
<evidence type="ECO:0000313" key="13">
    <source>
        <dbReference type="Proteomes" id="UP001501321"/>
    </source>
</evidence>
<name>A0ABP8QIL2_9GAMM</name>
<evidence type="ECO:0000256" key="2">
    <source>
        <dbReference type="ARBA" id="ARBA00004728"/>
    </source>
</evidence>
<feature type="transmembrane region" description="Helical" evidence="10">
    <location>
        <begin position="98"/>
        <end position="117"/>
    </location>
</feature>
<protein>
    <recommendedName>
        <fullName evidence="6 9">1-acyl-sn-glycerol-3-phosphate acyltransferase</fullName>
        <ecNumber evidence="5 9">2.3.1.51</ecNumber>
    </recommendedName>
</protein>
<proteinExistence type="inferred from homology"/>
<keyword evidence="9" id="KW-0444">Lipid biosynthesis</keyword>
<keyword evidence="7 9" id="KW-0808">Transferase</keyword>
<sequence>MLKFFRIVLLGILMVCWFVLGLLLCLARPRHRNNSYLLSRWGLHLACPLLGIKVKVIIPEQCRNLGPAIYAANHQTNWDIMVMTGAVRPGVVAVGKKSLLWIPLFGALFYLGGNILIDRGNRSKAIDTILQVVDRIRGRRISVWMFPEGTRSKGRGMLPFKTGAFHTALQAKVPVVPVVASSYADQIDLNRWDNGEVIVEMLPAVSTEGWQRESVRQHGDEIRSLMLAKLAELDAQVRRP</sequence>
<keyword evidence="8 9" id="KW-0012">Acyltransferase</keyword>
<evidence type="ECO:0000256" key="9">
    <source>
        <dbReference type="RuleBase" id="RU361267"/>
    </source>
</evidence>
<evidence type="ECO:0000256" key="8">
    <source>
        <dbReference type="ARBA" id="ARBA00023315"/>
    </source>
</evidence>
<keyword evidence="9" id="KW-0443">Lipid metabolism</keyword>
<keyword evidence="10" id="KW-1133">Transmembrane helix</keyword>
<reference evidence="13" key="1">
    <citation type="journal article" date="2019" name="Int. J. Syst. Evol. Microbiol.">
        <title>The Global Catalogue of Microorganisms (GCM) 10K type strain sequencing project: providing services to taxonomists for standard genome sequencing and annotation.</title>
        <authorList>
            <consortium name="The Broad Institute Genomics Platform"/>
            <consortium name="The Broad Institute Genome Sequencing Center for Infectious Disease"/>
            <person name="Wu L."/>
            <person name="Ma J."/>
        </authorList>
    </citation>
    <scope>NUCLEOTIDE SEQUENCE [LARGE SCALE GENOMIC DNA]</scope>
    <source>
        <strain evidence="13">JCM 32226</strain>
    </source>
</reference>
<dbReference type="Pfam" id="PF01553">
    <property type="entry name" value="Acyltransferase"/>
    <property type="match status" value="1"/>
</dbReference>
<dbReference type="InterPro" id="IPR002123">
    <property type="entry name" value="Plipid/glycerol_acylTrfase"/>
</dbReference>
<comment type="domain">
    <text evidence="9">The HXXXXD motif is essential for acyltransferase activity and may constitute the binding site for the phosphate moiety of the glycerol-3-phosphate.</text>
</comment>
<evidence type="ECO:0000256" key="10">
    <source>
        <dbReference type="SAM" id="Phobius"/>
    </source>
</evidence>
<dbReference type="EMBL" id="BAABFC010000024">
    <property type="protein sequence ID" value="GAA4503257.1"/>
    <property type="molecule type" value="Genomic_DNA"/>
</dbReference>
<dbReference type="CDD" id="cd07989">
    <property type="entry name" value="LPLAT_AGPAT-like"/>
    <property type="match status" value="1"/>
</dbReference>
<dbReference type="PANTHER" id="PTHR10434">
    <property type="entry name" value="1-ACYL-SN-GLYCEROL-3-PHOSPHATE ACYLTRANSFERASE"/>
    <property type="match status" value="1"/>
</dbReference>
<evidence type="ECO:0000259" key="11">
    <source>
        <dbReference type="SMART" id="SM00563"/>
    </source>
</evidence>
<evidence type="ECO:0000256" key="4">
    <source>
        <dbReference type="ARBA" id="ARBA00008655"/>
    </source>
</evidence>
<evidence type="ECO:0000256" key="5">
    <source>
        <dbReference type="ARBA" id="ARBA00013211"/>
    </source>
</evidence>
<comment type="similarity">
    <text evidence="4 9">Belongs to the 1-acyl-sn-glycerol-3-phosphate acyltransferase family.</text>
</comment>
<evidence type="ECO:0000313" key="12">
    <source>
        <dbReference type="EMBL" id="GAA4503257.1"/>
    </source>
</evidence>
<evidence type="ECO:0000256" key="7">
    <source>
        <dbReference type="ARBA" id="ARBA00022679"/>
    </source>
</evidence>
<accession>A0ABP8QIL2</accession>
<dbReference type="SUPFAM" id="SSF69593">
    <property type="entry name" value="Glycerol-3-phosphate (1)-acyltransferase"/>
    <property type="match status" value="1"/>
</dbReference>
<dbReference type="Proteomes" id="UP001501321">
    <property type="component" value="Unassembled WGS sequence"/>
</dbReference>
<evidence type="ECO:0000256" key="1">
    <source>
        <dbReference type="ARBA" id="ARBA00001141"/>
    </source>
</evidence>
<dbReference type="InterPro" id="IPR004552">
    <property type="entry name" value="AGP_acyltrans"/>
</dbReference>
<feature type="domain" description="Phospholipid/glycerol acyltransferase" evidence="11">
    <location>
        <begin position="68"/>
        <end position="183"/>
    </location>
</feature>
<keyword evidence="9" id="KW-1208">Phospholipid metabolism</keyword>
<dbReference type="NCBIfam" id="TIGR00530">
    <property type="entry name" value="AGP_acyltrn"/>
    <property type="match status" value="1"/>
</dbReference>
<dbReference type="EC" id="2.3.1.51" evidence="5 9"/>
<dbReference type="PANTHER" id="PTHR10434:SF11">
    <property type="entry name" value="1-ACYL-SN-GLYCEROL-3-PHOSPHATE ACYLTRANSFERASE"/>
    <property type="match status" value="1"/>
</dbReference>
<gene>
    <name evidence="12" type="ORF">GCM10023095_29230</name>
</gene>
<keyword evidence="9" id="KW-0594">Phospholipid biosynthesis</keyword>
<organism evidence="12 13">
    <name type="scientific">Pseudaeromonas paramecii</name>
    <dbReference type="NCBI Taxonomy" id="2138166"/>
    <lineage>
        <taxon>Bacteria</taxon>
        <taxon>Pseudomonadati</taxon>
        <taxon>Pseudomonadota</taxon>
        <taxon>Gammaproteobacteria</taxon>
        <taxon>Aeromonadales</taxon>
        <taxon>Aeromonadaceae</taxon>
        <taxon>Pseudaeromonas</taxon>
    </lineage>
</organism>
<evidence type="ECO:0000256" key="6">
    <source>
        <dbReference type="ARBA" id="ARBA00016139"/>
    </source>
</evidence>
<evidence type="ECO:0000256" key="3">
    <source>
        <dbReference type="ARBA" id="ARBA00005189"/>
    </source>
</evidence>